<feature type="non-terminal residue" evidence="1">
    <location>
        <position position="194"/>
    </location>
</feature>
<sequence length="194" mass="22731">MLILQVLRRVLCLQKKKINPCNQVYLPHCIKEFISWLECPVCVRRGDGVFVGKNSAFEKIISTQAEWFHLLDIDVQLTFLKAEIESCSTFNHICVIENVALSDIHWRIYIESVLVGNENYFVWRFIDLFYTNTRIIFRSCPEDELLNTIILTDKYNDITPYLIGLSHDFSADLMSIKSLSSRKKVMNFFKNTSY</sequence>
<accession>A0A619ALG7</accession>
<gene>
    <name evidence="1" type="ORF">ATT75_25310</name>
</gene>
<protein>
    <submittedName>
        <fullName evidence="1">Uncharacterized protein</fullName>
    </submittedName>
</protein>
<dbReference type="EMBL" id="AAKZQX010000110">
    <property type="protein sequence ID" value="ECX6035933.1"/>
    <property type="molecule type" value="Genomic_DNA"/>
</dbReference>
<proteinExistence type="predicted"/>
<reference evidence="1" key="1">
    <citation type="submission" date="2018-07" db="EMBL/GenBank/DDBJ databases">
        <authorList>
            <consortium name="PulseNet: The National Subtyping Network for Foodborne Disease Surveillance"/>
            <person name="Tarr C.L."/>
            <person name="Trees E."/>
            <person name="Katz L.S."/>
            <person name="Carleton-Romer H.A."/>
            <person name="Stroika S."/>
            <person name="Kucerova Z."/>
            <person name="Roache K.F."/>
            <person name="Sabol A.L."/>
            <person name="Besser J."/>
            <person name="Gerner-Smidt P."/>
        </authorList>
    </citation>
    <scope>NUCLEOTIDE SEQUENCE</scope>
    <source>
        <strain evidence="1">PNUSAS001246</strain>
    </source>
</reference>
<organism evidence="1">
    <name type="scientific">Salmonella enterica subsp. enterica serovar Panama</name>
    <dbReference type="NCBI Taxonomy" id="29472"/>
    <lineage>
        <taxon>Bacteria</taxon>
        <taxon>Pseudomonadati</taxon>
        <taxon>Pseudomonadota</taxon>
        <taxon>Gammaproteobacteria</taxon>
        <taxon>Enterobacterales</taxon>
        <taxon>Enterobacteriaceae</taxon>
        <taxon>Salmonella</taxon>
    </lineage>
</organism>
<evidence type="ECO:0000313" key="1">
    <source>
        <dbReference type="EMBL" id="ECX6035933.1"/>
    </source>
</evidence>
<dbReference type="Gene3D" id="3.30.450.20">
    <property type="entry name" value="PAS domain"/>
    <property type="match status" value="1"/>
</dbReference>
<comment type="caution">
    <text evidence="1">The sequence shown here is derived from an EMBL/GenBank/DDBJ whole genome shotgun (WGS) entry which is preliminary data.</text>
</comment>
<name>A0A619ALG7_SALET</name>
<dbReference type="AlphaFoldDB" id="A0A619ALG7"/>